<dbReference type="PANTHER" id="PTHR30033">
    <property type="entry name" value="FLAGELLAR HOOK-ASSOCIATED PROTEIN 1"/>
    <property type="match status" value="1"/>
</dbReference>
<evidence type="ECO:0000256" key="2">
    <source>
        <dbReference type="ARBA" id="ARBA00004613"/>
    </source>
</evidence>
<dbReference type="RefSeq" id="WP_133039698.1">
    <property type="nucleotide sequence ID" value="NZ_SLWF01000022.1"/>
</dbReference>
<comment type="similarity">
    <text evidence="3 7">Belongs to the flagella basal body rod proteins family.</text>
</comment>
<comment type="caution">
    <text evidence="10">The sequence shown here is derived from an EMBL/GenBank/DDBJ whole genome shotgun (WGS) entry which is preliminary data.</text>
</comment>
<dbReference type="OrthoDB" id="9802553at2"/>
<evidence type="ECO:0000259" key="9">
    <source>
        <dbReference type="Pfam" id="PF22638"/>
    </source>
</evidence>
<keyword evidence="6 7" id="KW-0975">Bacterial flagellum</keyword>
<dbReference type="SUPFAM" id="SSF64518">
    <property type="entry name" value="Phase 1 flagellin"/>
    <property type="match status" value="1"/>
</dbReference>
<evidence type="ECO:0000313" key="10">
    <source>
        <dbReference type="EMBL" id="TCN81725.1"/>
    </source>
</evidence>
<dbReference type="Pfam" id="PF06429">
    <property type="entry name" value="Flg_bbr_C"/>
    <property type="match status" value="1"/>
</dbReference>
<proteinExistence type="inferred from homology"/>
<dbReference type="InterPro" id="IPR010930">
    <property type="entry name" value="Flg_bb/hook_C_dom"/>
</dbReference>
<dbReference type="NCBIfam" id="TIGR02492">
    <property type="entry name" value="flgK_ends"/>
    <property type="match status" value="1"/>
</dbReference>
<name>A0A4R2F5I8_9GAMM</name>
<keyword evidence="5 7" id="KW-0964">Secreted</keyword>
<dbReference type="InterPro" id="IPR053927">
    <property type="entry name" value="FlgK_helical"/>
</dbReference>
<evidence type="ECO:0000256" key="5">
    <source>
        <dbReference type="ARBA" id="ARBA00022525"/>
    </source>
</evidence>
<keyword evidence="10" id="KW-0966">Cell projection</keyword>
<feature type="domain" description="Flagellar basal-body/hook protein C-terminal" evidence="8">
    <location>
        <begin position="405"/>
        <end position="443"/>
    </location>
</feature>
<dbReference type="GO" id="GO:0044780">
    <property type="term" value="P:bacterial-type flagellum assembly"/>
    <property type="evidence" value="ECO:0007669"/>
    <property type="project" value="InterPro"/>
</dbReference>
<organism evidence="10 11">
    <name type="scientific">Shewanella fodinae</name>
    <dbReference type="NCBI Taxonomy" id="552357"/>
    <lineage>
        <taxon>Bacteria</taxon>
        <taxon>Pseudomonadati</taxon>
        <taxon>Pseudomonadota</taxon>
        <taxon>Gammaproteobacteria</taxon>
        <taxon>Alteromonadales</taxon>
        <taxon>Shewanellaceae</taxon>
        <taxon>Shewanella</taxon>
    </lineage>
</organism>
<dbReference type="Proteomes" id="UP000294832">
    <property type="component" value="Unassembled WGS sequence"/>
</dbReference>
<reference evidence="10 11" key="1">
    <citation type="submission" date="2019-03" db="EMBL/GenBank/DDBJ databases">
        <title>Freshwater and sediment microbial communities from various areas in North America, analyzing microbe dynamics in response to fracking.</title>
        <authorList>
            <person name="Lamendella R."/>
        </authorList>
    </citation>
    <scope>NUCLEOTIDE SEQUENCE [LARGE SCALE GENOMIC DNA]</scope>
    <source>
        <strain evidence="10 11">74A</strain>
    </source>
</reference>
<evidence type="ECO:0000256" key="7">
    <source>
        <dbReference type="RuleBase" id="RU362065"/>
    </source>
</evidence>
<sequence>MSGLLSNALSGLNAANTALSVSGHNVANLATEGYSRQAVQFATAQGNLNGVKVSNVDRVVNSFYNDDIWRTSSDWAYYNGLQSYLGYAEELMGTSSLNFNDAISQVTGALNSALAAPESRAYRQEVLSSADALVNKMSQINGALTDQREKLSKEMTQTASSIGYTLRKLADYNDRVAVAVAKGEPTAELEDNRELLVTQLSSYIGIATTSHDDGTLDISTLSGAPLLIGTQAAELAVNGTEVSLTLGKQVFRLTDSIGGKIGGLIAADTGVLQPTVASLNVMLSQLSDEVNGVLAQGFDLNGNPGAPLFSYDANDPLGTFAVSDSITIDSLAFIGGKDDGSGNWVATGGVGDNSNIANLIKVFGNQSDDYSLLIGRLASKSNENQSNVKTAQALSDNAVQTRDNLSGVNKDEEASNILFYQQMYQANAKVISVADETFKTLLAMF</sequence>
<keyword evidence="10" id="KW-0282">Flagellum</keyword>
<gene>
    <name evidence="7" type="primary">flgK</name>
    <name evidence="10" type="ORF">EDC91_12254</name>
</gene>
<keyword evidence="10" id="KW-0969">Cilium</keyword>
<keyword evidence="11" id="KW-1185">Reference proteome</keyword>
<dbReference type="GO" id="GO:0005576">
    <property type="term" value="C:extracellular region"/>
    <property type="evidence" value="ECO:0007669"/>
    <property type="project" value="UniProtKB-SubCell"/>
</dbReference>
<dbReference type="EMBL" id="SLWF01000022">
    <property type="protein sequence ID" value="TCN81725.1"/>
    <property type="molecule type" value="Genomic_DNA"/>
</dbReference>
<dbReference type="PRINTS" id="PR01005">
    <property type="entry name" value="FLGHOOKAP1"/>
</dbReference>
<evidence type="ECO:0000256" key="4">
    <source>
        <dbReference type="ARBA" id="ARBA00016244"/>
    </source>
</evidence>
<dbReference type="GO" id="GO:0005198">
    <property type="term" value="F:structural molecule activity"/>
    <property type="evidence" value="ECO:0007669"/>
    <property type="project" value="UniProtKB-UniRule"/>
</dbReference>
<dbReference type="AlphaFoldDB" id="A0A4R2F5I8"/>
<evidence type="ECO:0000313" key="11">
    <source>
        <dbReference type="Proteomes" id="UP000294832"/>
    </source>
</evidence>
<dbReference type="PANTHER" id="PTHR30033:SF1">
    <property type="entry name" value="FLAGELLAR HOOK-ASSOCIATED PROTEIN 1"/>
    <property type="match status" value="1"/>
</dbReference>
<feature type="domain" description="Flagellar hook-associated protein FlgK helical" evidence="9">
    <location>
        <begin position="88"/>
        <end position="309"/>
    </location>
</feature>
<comment type="subcellular location">
    <subcellularLocation>
        <location evidence="1 7">Bacterial flagellum</location>
    </subcellularLocation>
    <subcellularLocation>
        <location evidence="2 7">Secreted</location>
    </subcellularLocation>
</comment>
<evidence type="ECO:0000256" key="1">
    <source>
        <dbReference type="ARBA" id="ARBA00004365"/>
    </source>
</evidence>
<accession>A0A4R2F5I8</accession>
<evidence type="ECO:0000259" key="8">
    <source>
        <dbReference type="Pfam" id="PF06429"/>
    </source>
</evidence>
<dbReference type="GO" id="GO:0009424">
    <property type="term" value="C:bacterial-type flagellum hook"/>
    <property type="evidence" value="ECO:0007669"/>
    <property type="project" value="UniProtKB-UniRule"/>
</dbReference>
<dbReference type="InterPro" id="IPR002371">
    <property type="entry name" value="FlgK"/>
</dbReference>
<dbReference type="Pfam" id="PF22638">
    <property type="entry name" value="FlgK_D1"/>
    <property type="match status" value="1"/>
</dbReference>
<evidence type="ECO:0000256" key="6">
    <source>
        <dbReference type="ARBA" id="ARBA00023143"/>
    </source>
</evidence>
<evidence type="ECO:0000256" key="3">
    <source>
        <dbReference type="ARBA" id="ARBA00009677"/>
    </source>
</evidence>
<protein>
    <recommendedName>
        <fullName evidence="4 7">Flagellar hook-associated protein 1</fullName>
        <shortName evidence="7">HAP1</shortName>
    </recommendedName>
</protein>